<dbReference type="PANTHER" id="PTHR33204:SF18">
    <property type="entry name" value="TRANSCRIPTIONAL REGULATORY PROTEIN"/>
    <property type="match status" value="1"/>
</dbReference>
<evidence type="ECO:0000313" key="6">
    <source>
        <dbReference type="Proteomes" id="UP001612741"/>
    </source>
</evidence>
<keyword evidence="2" id="KW-0238">DNA-binding</keyword>
<keyword evidence="1" id="KW-0805">Transcription regulation</keyword>
<dbReference type="Pfam" id="PF01638">
    <property type="entry name" value="HxlR"/>
    <property type="match status" value="1"/>
</dbReference>
<sequence length="158" mass="17150">MTTARPCSVADALALVGEKYSLLILREVFYGVRRFDAMARNIGAPRDILAARLKRLVEAGLLEKAAYSERPPRHEYLPTAAAIELQDVLHMLRKWGDRHLAGQPSVVFAHSCGQELDPVVTCRCCGEAVTPGSLTADYRVPGWSAKGWTATESGSPAG</sequence>
<dbReference type="Gene3D" id="1.10.10.10">
    <property type="entry name" value="Winged helix-like DNA-binding domain superfamily/Winged helix DNA-binding domain"/>
    <property type="match status" value="1"/>
</dbReference>
<dbReference type="Proteomes" id="UP001612741">
    <property type="component" value="Unassembled WGS sequence"/>
</dbReference>
<organism evidence="5 6">
    <name type="scientific">Nonomuraea typhae</name>
    <dbReference type="NCBI Taxonomy" id="2603600"/>
    <lineage>
        <taxon>Bacteria</taxon>
        <taxon>Bacillati</taxon>
        <taxon>Actinomycetota</taxon>
        <taxon>Actinomycetes</taxon>
        <taxon>Streptosporangiales</taxon>
        <taxon>Streptosporangiaceae</taxon>
        <taxon>Nonomuraea</taxon>
    </lineage>
</organism>
<comment type="caution">
    <text evidence="5">The sequence shown here is derived from an EMBL/GenBank/DDBJ whole genome shotgun (WGS) entry which is preliminary data.</text>
</comment>
<dbReference type="PROSITE" id="PS51118">
    <property type="entry name" value="HTH_HXLR"/>
    <property type="match status" value="1"/>
</dbReference>
<dbReference type="SUPFAM" id="SSF46785">
    <property type="entry name" value="Winged helix' DNA-binding domain"/>
    <property type="match status" value="1"/>
</dbReference>
<dbReference type="InterPro" id="IPR002577">
    <property type="entry name" value="HTH_HxlR"/>
</dbReference>
<keyword evidence="3" id="KW-0804">Transcription</keyword>
<keyword evidence="6" id="KW-1185">Reference proteome</keyword>
<reference evidence="5 6" key="1">
    <citation type="submission" date="2024-10" db="EMBL/GenBank/DDBJ databases">
        <title>The Natural Products Discovery Center: Release of the First 8490 Sequenced Strains for Exploring Actinobacteria Biosynthetic Diversity.</title>
        <authorList>
            <person name="Kalkreuter E."/>
            <person name="Kautsar S.A."/>
            <person name="Yang D."/>
            <person name="Bader C.D."/>
            <person name="Teijaro C.N."/>
            <person name="Fluegel L."/>
            <person name="Davis C.M."/>
            <person name="Simpson J.R."/>
            <person name="Lauterbach L."/>
            <person name="Steele A.D."/>
            <person name="Gui C."/>
            <person name="Meng S."/>
            <person name="Li G."/>
            <person name="Viehrig K."/>
            <person name="Ye F."/>
            <person name="Su P."/>
            <person name="Kiefer A.F."/>
            <person name="Nichols A."/>
            <person name="Cepeda A.J."/>
            <person name="Yan W."/>
            <person name="Fan B."/>
            <person name="Jiang Y."/>
            <person name="Adhikari A."/>
            <person name="Zheng C.-J."/>
            <person name="Schuster L."/>
            <person name="Cowan T.M."/>
            <person name="Smanski M.J."/>
            <person name="Chevrette M.G."/>
            <person name="De Carvalho L.P.S."/>
            <person name="Shen B."/>
        </authorList>
    </citation>
    <scope>NUCLEOTIDE SEQUENCE [LARGE SCALE GENOMIC DNA]</scope>
    <source>
        <strain evidence="5 6">NPDC050545</strain>
    </source>
</reference>
<protein>
    <submittedName>
        <fullName evidence="5">Winged helix-turn-helix transcriptional regulator</fullName>
    </submittedName>
</protein>
<gene>
    <name evidence="5" type="ORF">ACIBG2_38250</name>
</gene>
<dbReference type="EMBL" id="JBITGY010000011">
    <property type="protein sequence ID" value="MFI6503277.1"/>
    <property type="molecule type" value="Genomic_DNA"/>
</dbReference>
<dbReference type="RefSeq" id="WP_397089064.1">
    <property type="nucleotide sequence ID" value="NZ_JBITGY010000011.1"/>
</dbReference>
<feature type="domain" description="HTH hxlR-type" evidence="4">
    <location>
        <begin position="7"/>
        <end position="104"/>
    </location>
</feature>
<evidence type="ECO:0000256" key="2">
    <source>
        <dbReference type="ARBA" id="ARBA00023125"/>
    </source>
</evidence>
<evidence type="ECO:0000259" key="4">
    <source>
        <dbReference type="PROSITE" id="PS51118"/>
    </source>
</evidence>
<accession>A0ABW7Z523</accession>
<dbReference type="PANTHER" id="PTHR33204">
    <property type="entry name" value="TRANSCRIPTIONAL REGULATOR, MARR FAMILY"/>
    <property type="match status" value="1"/>
</dbReference>
<name>A0ABW7Z523_9ACTN</name>
<evidence type="ECO:0000256" key="1">
    <source>
        <dbReference type="ARBA" id="ARBA00023015"/>
    </source>
</evidence>
<evidence type="ECO:0000313" key="5">
    <source>
        <dbReference type="EMBL" id="MFI6503277.1"/>
    </source>
</evidence>
<evidence type="ECO:0000256" key="3">
    <source>
        <dbReference type="ARBA" id="ARBA00023163"/>
    </source>
</evidence>
<dbReference type="InterPro" id="IPR036390">
    <property type="entry name" value="WH_DNA-bd_sf"/>
</dbReference>
<dbReference type="InterPro" id="IPR036388">
    <property type="entry name" value="WH-like_DNA-bd_sf"/>
</dbReference>
<proteinExistence type="predicted"/>